<dbReference type="AlphaFoldDB" id="A0A0P7TLW7"/>
<dbReference type="EMBL" id="JARO02009149">
    <property type="protein sequence ID" value="KPP61940.1"/>
    <property type="molecule type" value="Genomic_DNA"/>
</dbReference>
<dbReference type="CDD" id="cd10283">
    <property type="entry name" value="MnuA_DNase1-like"/>
    <property type="match status" value="1"/>
</dbReference>
<gene>
    <name evidence="1" type="ORF">Z043_119913</name>
</gene>
<proteinExistence type="predicted"/>
<dbReference type="Proteomes" id="UP000034805">
    <property type="component" value="Unassembled WGS sequence"/>
</dbReference>
<dbReference type="GO" id="GO:0005886">
    <property type="term" value="C:plasma membrane"/>
    <property type="evidence" value="ECO:0007669"/>
    <property type="project" value="TreeGrafter"/>
</dbReference>
<protein>
    <recommendedName>
        <fullName evidence="3">Endonuclease/exonuclease/phosphatase domain-containing protein</fullName>
    </recommendedName>
</protein>
<organism evidence="1 2">
    <name type="scientific">Scleropages formosus</name>
    <name type="common">Asian bonytongue</name>
    <name type="synonym">Osteoglossum formosum</name>
    <dbReference type="NCBI Taxonomy" id="113540"/>
    <lineage>
        <taxon>Eukaryota</taxon>
        <taxon>Metazoa</taxon>
        <taxon>Chordata</taxon>
        <taxon>Craniata</taxon>
        <taxon>Vertebrata</taxon>
        <taxon>Euteleostomi</taxon>
        <taxon>Actinopterygii</taxon>
        <taxon>Neopterygii</taxon>
        <taxon>Teleostei</taxon>
        <taxon>Osteoglossocephala</taxon>
        <taxon>Osteoglossomorpha</taxon>
        <taxon>Osteoglossiformes</taxon>
        <taxon>Osteoglossidae</taxon>
        <taxon>Scleropages</taxon>
    </lineage>
</organism>
<sequence length="366" mass="40715">MRSDEEVLVVVDLPAGGPTELTWSRPARVQPFRGLREGRAVLRVATWSLQRCSSEKAKNPGVREVVCMSVLENGIKLLAVQDLADREALEKFCAELNQGTLPSVRAWTGPRGAWRCAVSEKPARHCHKTSEFCGFLWDSSSGIELKDATLMENVFVNGNGGHAYPRPYLAHFSVGLSKLTVVNVRLKVPISGGETNGKMHLENHKTLRFTDSMQEILKVVKRRPHDPVVVRVCSSTGEKELLVLGDFGLPPDSKQLDLLKKEKFSPLIPSSVFTNISTKAPQGSHCMDNMWLSRSLKKVYTGHYQVLREGLTSPWIPDNWSWGGVASDHCPVLADFYTHVLQKDATQNGCGVPAVERDEGMFKRER</sequence>
<dbReference type="PANTHER" id="PTHR21180">
    <property type="entry name" value="ENDONUCLEASE/EXONUCLEASE/PHOSPHATASE FAMILY DOMAIN-CONTAINING PROTEIN 1"/>
    <property type="match status" value="1"/>
</dbReference>
<accession>A0A0P7TLW7</accession>
<dbReference type="InterPro" id="IPR036691">
    <property type="entry name" value="Endo/exonu/phosph_ase_sf"/>
</dbReference>
<reference evidence="1 2" key="1">
    <citation type="submission" date="2015-08" db="EMBL/GenBank/DDBJ databases">
        <title>The genome of the Asian arowana (Scleropages formosus).</title>
        <authorList>
            <person name="Tan M.H."/>
            <person name="Gan H.M."/>
            <person name="Croft L.J."/>
            <person name="Austin C.M."/>
        </authorList>
    </citation>
    <scope>NUCLEOTIDE SEQUENCE [LARGE SCALE GENOMIC DNA]</scope>
    <source>
        <strain evidence="1">Aro1</strain>
    </source>
</reference>
<comment type="caution">
    <text evidence="1">The sequence shown here is derived from an EMBL/GenBank/DDBJ whole genome shotgun (WGS) entry which is preliminary data.</text>
</comment>
<evidence type="ECO:0000313" key="1">
    <source>
        <dbReference type="EMBL" id="KPP61940.1"/>
    </source>
</evidence>
<dbReference type="SUPFAM" id="SSF56219">
    <property type="entry name" value="DNase I-like"/>
    <property type="match status" value="1"/>
</dbReference>
<dbReference type="Gene3D" id="3.60.10.10">
    <property type="entry name" value="Endonuclease/exonuclease/phosphatase"/>
    <property type="match status" value="1"/>
</dbReference>
<evidence type="ECO:0008006" key="3">
    <source>
        <dbReference type="Google" id="ProtNLM"/>
    </source>
</evidence>
<dbReference type="STRING" id="113540.ENSSFOP00015053773"/>
<evidence type="ECO:0000313" key="2">
    <source>
        <dbReference type="Proteomes" id="UP000034805"/>
    </source>
</evidence>
<dbReference type="InterPro" id="IPR051675">
    <property type="entry name" value="Endo/Exo/Phosphatase_dom_1"/>
</dbReference>
<name>A0A0P7TLW7_SCLFO</name>
<dbReference type="PANTHER" id="PTHR21180:SF32">
    <property type="entry name" value="ENDONUCLEASE_EXONUCLEASE_PHOSPHATASE FAMILY DOMAIN-CONTAINING PROTEIN 1"/>
    <property type="match status" value="1"/>
</dbReference>